<sequence length="661" mass="76254">MALPPKNKRHEWLRFDTQGYTDEEIQYFKSRLGKIYYRKVHRVQTLDFSGLAEIEDWEVTKRLSMQHKSANGEVLFTASVWRELLGIRGPLAPEKVTTTDLFFLKSMDEGMVVNVPYLLTQYLFRYAWGRKAGTHIPQPAALAIRTATQRLQRIEKDVQQMRQDHSQQHEMIERLTTKHARYSSWMVDRMTKFTNDGGMRYQRFDVSSANIHGVDILRIFIFVYVVSISMNVEGKRECVERIPSTRILSVLLEIIPDLAMRVVGTPLSSPKGTMWWLFDLTPSGRCKTDAHSMDFATIKKLAQYEDEEWNDVILEEWILDYENPDIEHVMGVMECKVGELMKNVIPLLGIRECLFRMTSNNTYQLSPEPSRQEEFEHIVMNFILDQEERVKQLEEYMKVIVGDFMQLSLKVTRRLKTNKGVGEQDEKIKKITKYPDIEVLEPLDGDKFSENPAKKHSQIPLNLSLQTHYGSDISPNVFESTQFLEDSIVDHEQRARSTRGQSSTLMKSRWKKSIGDGGFNLGNTKVASIRDPKVKLAHRCIATAILGKKESTNRVTEIDLYYLYCIYTEGVVCNIPYWLAKLLTNEMRDALSVKPIPHVFKKTSLITMRVIMELHNRVCVCPAARAVSEDDEAEEAANEGAGGSAKIYQNMSQGDWWVRHA</sequence>
<accession>A0A699GTQ5</accession>
<dbReference type="EMBL" id="BKCJ010058491">
    <property type="protein sequence ID" value="GEW44124.1"/>
    <property type="molecule type" value="Genomic_DNA"/>
</dbReference>
<evidence type="ECO:0000313" key="2">
    <source>
        <dbReference type="EMBL" id="GEW44124.1"/>
    </source>
</evidence>
<name>A0A699GTQ5_TANCI</name>
<comment type="caution">
    <text evidence="2">The sequence shown here is derived from an EMBL/GenBank/DDBJ whole genome shotgun (WGS) entry which is preliminary data.</text>
</comment>
<gene>
    <name evidence="2" type="ORF">Tci_216100</name>
</gene>
<organism evidence="2">
    <name type="scientific">Tanacetum cinerariifolium</name>
    <name type="common">Dalmatian daisy</name>
    <name type="synonym">Chrysanthemum cinerariifolium</name>
    <dbReference type="NCBI Taxonomy" id="118510"/>
    <lineage>
        <taxon>Eukaryota</taxon>
        <taxon>Viridiplantae</taxon>
        <taxon>Streptophyta</taxon>
        <taxon>Embryophyta</taxon>
        <taxon>Tracheophyta</taxon>
        <taxon>Spermatophyta</taxon>
        <taxon>Magnoliopsida</taxon>
        <taxon>eudicotyledons</taxon>
        <taxon>Gunneridae</taxon>
        <taxon>Pentapetalae</taxon>
        <taxon>asterids</taxon>
        <taxon>campanulids</taxon>
        <taxon>Asterales</taxon>
        <taxon>Asteraceae</taxon>
        <taxon>Asteroideae</taxon>
        <taxon>Anthemideae</taxon>
        <taxon>Anthemidinae</taxon>
        <taxon>Tanacetum</taxon>
    </lineage>
</organism>
<feature type="coiled-coil region" evidence="1">
    <location>
        <begin position="144"/>
        <end position="171"/>
    </location>
</feature>
<keyword evidence="1" id="KW-0175">Coiled coil</keyword>
<proteinExistence type="predicted"/>
<protein>
    <submittedName>
        <fullName evidence="2">Retrotransposon Orf1</fullName>
    </submittedName>
</protein>
<evidence type="ECO:0000256" key="1">
    <source>
        <dbReference type="SAM" id="Coils"/>
    </source>
</evidence>
<reference evidence="2" key="1">
    <citation type="journal article" date="2019" name="Sci. Rep.">
        <title>Draft genome of Tanacetum cinerariifolium, the natural source of mosquito coil.</title>
        <authorList>
            <person name="Yamashiro T."/>
            <person name="Shiraishi A."/>
            <person name="Satake H."/>
            <person name="Nakayama K."/>
        </authorList>
    </citation>
    <scope>NUCLEOTIDE SEQUENCE</scope>
</reference>
<dbReference type="AlphaFoldDB" id="A0A699GTQ5"/>